<reference evidence="13" key="1">
    <citation type="submission" date="2020-01" db="EMBL/GenBank/DDBJ databases">
        <title>Phosphoaccumulans saitamaens gen. nov., sp. nov., a polyphosphate accumulating bacterium isolated from surface river water.</title>
        <authorList>
            <person name="Watanabe K."/>
            <person name="Suda W."/>
        </authorList>
    </citation>
    <scope>NUCLEOTIDE SEQUENCE [LARGE SCALE GENOMIC DNA]</scope>
    <source>
        <strain evidence="13">ICHIAU1</strain>
    </source>
</reference>
<dbReference type="AlphaFoldDB" id="A0A679HRQ5"/>
<dbReference type="Pfam" id="PF22608">
    <property type="entry name" value="DNAX_ATPase_lid"/>
    <property type="match status" value="1"/>
</dbReference>
<protein>
    <recommendedName>
        <fullName evidence="11">DNA polymerase III subunit gamma/tau</fullName>
        <ecNumber evidence="11">2.7.7.7</ecNumber>
    </recommendedName>
</protein>
<evidence type="ECO:0000313" key="12">
    <source>
        <dbReference type="EMBL" id="BBU68801.1"/>
    </source>
</evidence>
<dbReference type="InterPro" id="IPR008921">
    <property type="entry name" value="DNA_pol3_clamp-load_cplx_C"/>
</dbReference>
<dbReference type="CDD" id="cd18137">
    <property type="entry name" value="HLD_clamp_pol_III_gamma_tau"/>
    <property type="match status" value="1"/>
</dbReference>
<dbReference type="InterPro" id="IPR003593">
    <property type="entry name" value="AAA+_ATPase"/>
</dbReference>
<organism evidence="12 13">
    <name type="scientific">Fluviibacter phosphoraccumulans</name>
    <dbReference type="NCBI Taxonomy" id="1751046"/>
    <lineage>
        <taxon>Bacteria</taxon>
        <taxon>Pseudomonadati</taxon>
        <taxon>Pseudomonadota</taxon>
        <taxon>Betaproteobacteria</taxon>
        <taxon>Rhodocyclales</taxon>
        <taxon>Fluviibacteraceae</taxon>
        <taxon>Fluviibacter</taxon>
    </lineage>
</organism>
<dbReference type="PANTHER" id="PTHR11669">
    <property type="entry name" value="REPLICATION FACTOR C / DNA POLYMERASE III GAMMA-TAU SUBUNIT"/>
    <property type="match status" value="1"/>
</dbReference>
<dbReference type="Pfam" id="PF12169">
    <property type="entry name" value="DNA_pol3_gamma3"/>
    <property type="match status" value="1"/>
</dbReference>
<dbReference type="EMBL" id="AP022345">
    <property type="protein sequence ID" value="BBU68801.1"/>
    <property type="molecule type" value="Genomic_DNA"/>
</dbReference>
<dbReference type="InterPro" id="IPR050238">
    <property type="entry name" value="DNA_Rep/Repair_Clamp_Loader"/>
</dbReference>
<keyword evidence="6 11" id="KW-0547">Nucleotide-binding</keyword>
<dbReference type="FunFam" id="3.40.50.300:FF:000014">
    <property type="entry name" value="DNA polymerase III subunit gamma/tau"/>
    <property type="match status" value="1"/>
</dbReference>
<dbReference type="Gene3D" id="3.40.50.300">
    <property type="entry name" value="P-loop containing nucleotide triphosphate hydrolases"/>
    <property type="match status" value="1"/>
</dbReference>
<keyword evidence="9 11" id="KW-0239">DNA-directed DNA polymerase</keyword>
<evidence type="ECO:0000256" key="10">
    <source>
        <dbReference type="ARBA" id="ARBA00049244"/>
    </source>
</evidence>
<dbReference type="OrthoDB" id="9810148at2"/>
<comment type="function">
    <text evidence="11">DNA polymerase III is a complex, multichain enzyme responsible for most of the replicative synthesis in bacteria. This DNA polymerase also exhibits 3' to 5' exonuclease activity.</text>
</comment>
<dbReference type="InterPro" id="IPR027417">
    <property type="entry name" value="P-loop_NTPase"/>
</dbReference>
<dbReference type="Proteomes" id="UP000463961">
    <property type="component" value="Chromosome"/>
</dbReference>
<sequence>MSYQVLARKWRPKSFESLVGQDSVVRALTHALDANRLHHAYLLTGTRGVGKTTIARILAKALNCEQGVSSQPCGVCSACQQIDAGRFVDYIEMDAASNRGVDEMVQLLEQATFLPSVGRYKVYMIDEVHQLTVHAFNAMLKTLEEPPAHVKFILATTDPQKILVTVLSRCLQFNLRQVSPTQLTSHLQHVLVGEGIAPDLKALELIARAAGGSVRDALSLLDQAIAHGAGAVDAEQVSQMLGTSNISRMLGMLAALIAGDVAAVRDQTAQMASSALSFESALDDLSRLAVSLQLMQFDASEGAQEFSSLAEDDAAQLRSLASQCSRSYAQLIYQVATKARGDLRLAPDAAHGFLMAMLRLLAVHPGHASAVTPAMSVPLNTPVFSSSVSPPPMAPALSQAVVVPEAAQPAVSPVAEAPVVKEPVVAPVTTQISADQWPQWVDRLGLKGMARELAQHSAFVSLDDGLVTLNLPATHRQLLMPASEQRLVQALSEVMGAPIRVRIDVVEQVGVTAAVLKKEAAVERQNNAVAAIESDPIVQELIDVFDAKLIDGSIRPVAK</sequence>
<evidence type="ECO:0000256" key="1">
    <source>
        <dbReference type="ARBA" id="ARBA00006360"/>
    </source>
</evidence>
<keyword evidence="13" id="KW-1185">Reference proteome</keyword>
<dbReference type="InterPro" id="IPR038249">
    <property type="entry name" value="PolIII_tau_V_sf"/>
</dbReference>
<proteinExistence type="inferred from homology"/>
<dbReference type="Gene3D" id="3.30.300.150">
    <property type="entry name" value="DNA polymerase III, tau subunit, domain V"/>
    <property type="match status" value="1"/>
</dbReference>
<dbReference type="GO" id="GO:0003887">
    <property type="term" value="F:DNA-directed DNA polymerase activity"/>
    <property type="evidence" value="ECO:0007669"/>
    <property type="project" value="UniProtKB-KW"/>
</dbReference>
<dbReference type="SUPFAM" id="SSF52540">
    <property type="entry name" value="P-loop containing nucleoside triphosphate hydrolases"/>
    <property type="match status" value="1"/>
</dbReference>
<dbReference type="GO" id="GO:0009360">
    <property type="term" value="C:DNA polymerase III complex"/>
    <property type="evidence" value="ECO:0007669"/>
    <property type="project" value="InterPro"/>
</dbReference>
<dbReference type="Pfam" id="PF13177">
    <property type="entry name" value="DNA_pol3_delta2"/>
    <property type="match status" value="1"/>
</dbReference>
<dbReference type="InterPro" id="IPR045085">
    <property type="entry name" value="HLD_clamp_pol_III_gamma_tau"/>
</dbReference>
<evidence type="ECO:0000256" key="3">
    <source>
        <dbReference type="ARBA" id="ARBA00022695"/>
    </source>
</evidence>
<dbReference type="RefSeq" id="WP_162050444.1">
    <property type="nucleotide sequence ID" value="NZ_AP019011.1"/>
</dbReference>
<keyword evidence="3 11" id="KW-0548">Nucleotidyltransferase</keyword>
<comment type="subunit">
    <text evidence="11">DNA polymerase III contains a core (composed of alpha, epsilon and theta chains) that associates with a tau subunit. This core dimerizes to form the POLIII' complex. PolIII' associates with the gamma complex (composed of gamma, delta, delta', psi and chi chains) and with the beta chain to form the complete DNA polymerase III complex.</text>
</comment>
<evidence type="ECO:0000256" key="11">
    <source>
        <dbReference type="RuleBase" id="RU364063"/>
    </source>
</evidence>
<evidence type="ECO:0000256" key="5">
    <source>
        <dbReference type="ARBA" id="ARBA00022723"/>
    </source>
</evidence>
<keyword evidence="5" id="KW-0479">Metal-binding</keyword>
<evidence type="ECO:0000256" key="8">
    <source>
        <dbReference type="ARBA" id="ARBA00022840"/>
    </source>
</evidence>
<evidence type="ECO:0000313" key="13">
    <source>
        <dbReference type="Proteomes" id="UP000463961"/>
    </source>
</evidence>
<dbReference type="InterPro" id="IPR021029">
    <property type="entry name" value="DNA_pol_III_tau_dom-5"/>
</dbReference>
<evidence type="ECO:0000256" key="4">
    <source>
        <dbReference type="ARBA" id="ARBA00022705"/>
    </source>
</evidence>
<dbReference type="SUPFAM" id="SSF48019">
    <property type="entry name" value="post-AAA+ oligomerization domain-like"/>
    <property type="match status" value="1"/>
</dbReference>
<dbReference type="FunFam" id="1.10.8.60:FF:000013">
    <property type="entry name" value="DNA polymerase III subunit gamma/tau"/>
    <property type="match status" value="1"/>
</dbReference>
<dbReference type="GO" id="GO:0003677">
    <property type="term" value="F:DNA binding"/>
    <property type="evidence" value="ECO:0007669"/>
    <property type="project" value="InterPro"/>
</dbReference>
<dbReference type="NCBIfam" id="TIGR02397">
    <property type="entry name" value="dnaX_nterm"/>
    <property type="match status" value="1"/>
</dbReference>
<keyword evidence="2 11" id="KW-0808">Transferase</keyword>
<dbReference type="EC" id="2.7.7.7" evidence="11"/>
<dbReference type="InterPro" id="IPR022754">
    <property type="entry name" value="DNA_pol_III_gamma-3"/>
</dbReference>
<dbReference type="Pfam" id="PF12170">
    <property type="entry name" value="DNA_pol3_tau_5"/>
    <property type="match status" value="1"/>
</dbReference>
<dbReference type="GO" id="GO:0005524">
    <property type="term" value="F:ATP binding"/>
    <property type="evidence" value="ECO:0007669"/>
    <property type="project" value="UniProtKB-KW"/>
</dbReference>
<dbReference type="SMART" id="SM00382">
    <property type="entry name" value="AAA"/>
    <property type="match status" value="1"/>
</dbReference>
<dbReference type="Gene3D" id="1.10.8.60">
    <property type="match status" value="1"/>
</dbReference>
<keyword evidence="7" id="KW-0862">Zinc</keyword>
<dbReference type="CDD" id="cd00009">
    <property type="entry name" value="AAA"/>
    <property type="match status" value="1"/>
</dbReference>
<gene>
    <name evidence="11" type="primary">dnaX</name>
    <name evidence="12" type="ORF">ICHIAU1_10840</name>
</gene>
<evidence type="ECO:0000256" key="6">
    <source>
        <dbReference type="ARBA" id="ARBA00022741"/>
    </source>
</evidence>
<keyword evidence="4 11" id="KW-0235">DNA replication</keyword>
<dbReference type="GO" id="GO:0006261">
    <property type="term" value="P:DNA-templated DNA replication"/>
    <property type="evidence" value="ECO:0007669"/>
    <property type="project" value="TreeGrafter"/>
</dbReference>
<dbReference type="Gene3D" id="1.20.272.10">
    <property type="match status" value="1"/>
</dbReference>
<keyword evidence="8 11" id="KW-0067">ATP-binding</keyword>
<accession>A0A679HRQ5</accession>
<dbReference type="GO" id="GO:0046872">
    <property type="term" value="F:metal ion binding"/>
    <property type="evidence" value="ECO:0007669"/>
    <property type="project" value="UniProtKB-KW"/>
</dbReference>
<evidence type="ECO:0000256" key="7">
    <source>
        <dbReference type="ARBA" id="ARBA00022833"/>
    </source>
</evidence>
<evidence type="ECO:0000256" key="2">
    <source>
        <dbReference type="ARBA" id="ARBA00022679"/>
    </source>
</evidence>
<dbReference type="PANTHER" id="PTHR11669:SF0">
    <property type="entry name" value="PROTEIN STICHEL-LIKE 2"/>
    <property type="match status" value="1"/>
</dbReference>
<comment type="similarity">
    <text evidence="1 11">Belongs to the DnaX/STICHEL family.</text>
</comment>
<dbReference type="InterPro" id="IPR012763">
    <property type="entry name" value="DNA_pol_III_sug/sutau_N"/>
</dbReference>
<name>A0A679HRQ5_9RHOO</name>
<evidence type="ECO:0000256" key="9">
    <source>
        <dbReference type="ARBA" id="ARBA00022932"/>
    </source>
</evidence>
<comment type="catalytic activity">
    <reaction evidence="10 11">
        <text>DNA(n) + a 2'-deoxyribonucleoside 5'-triphosphate = DNA(n+1) + diphosphate</text>
        <dbReference type="Rhea" id="RHEA:22508"/>
        <dbReference type="Rhea" id="RHEA-COMP:17339"/>
        <dbReference type="Rhea" id="RHEA-COMP:17340"/>
        <dbReference type="ChEBI" id="CHEBI:33019"/>
        <dbReference type="ChEBI" id="CHEBI:61560"/>
        <dbReference type="ChEBI" id="CHEBI:173112"/>
        <dbReference type="EC" id="2.7.7.7"/>
    </reaction>
</comment>